<feature type="domain" description="MI" evidence="5">
    <location>
        <begin position="481"/>
        <end position="612"/>
    </location>
</feature>
<sequence length="723" mass="81214">MDDDISFSDEGFSDDSDQPQTVEDAMAALKALKAKKKVETEKKSEKKPKNKRIISDYDRELIKRDEEDMDFYAKKLGLKDGKLSTQGDDDGLGGLLDGLNFDFSSEEEIEESEEESEALPWSDDELSEGDFDSEDDESEEEGPRVKENPYVAPVVRATEPTATEGETSRYIPPALRRQMLVNTSDTTQLRRAIKGPLNRLGESNISTISNEVHQLYHDNPRQVVNECITDIVLDSIISQGRLLDNFVILHAALVASLFRLQGVEFGAFFIQTLVERFDKYYAGAVANGAGKECSNLLSLLVGCYSLQVVSCRLLYDMIRMLISEITELNTELLLRLIKNAGSQMRSDDPGALKEIIADLQSAVGEAGVGATNARTKFLVETVINLKNNKMKTNESQPLVTRMKKYLAGINNNKFNDPIAVSLDDIHSIGSRGKWWLVGSAWKGAEKRDADVATAPLEVQDILDTAEPNWMALARAQRMNTDIRRAIFISIMSASDYMDAVAKLDKLNLTKNQKREVPRVLLHCTGVEPSWNPYYGVLSVKLCDDHSTRKTFQFAFWNLVAELDGDDEDEDKFDDADLDDDAKLRRILNLARFYGFLFSEGALSLHILDDIKFVGASSDTTIFAELLLITFLDMVGKKSEIPAVGGGAHKSKMHDVRYDETLLIQKLVKCKDRTRLLRAMPWFLQEKVRASATINGKKQRRRVEWGCDAMCDVIEEFLKNTEED</sequence>
<dbReference type="Proteomes" id="UP000094336">
    <property type="component" value="Unassembled WGS sequence"/>
</dbReference>
<reference evidence="7" key="1">
    <citation type="submission" date="2016-05" db="EMBL/GenBank/DDBJ databases">
        <title>Comparative genomics of biotechnologically important yeasts.</title>
        <authorList>
            <consortium name="DOE Joint Genome Institute"/>
            <person name="Riley R."/>
            <person name="Haridas S."/>
            <person name="Wolfe K.H."/>
            <person name="Lopes M.R."/>
            <person name="Hittinger C.T."/>
            <person name="Goker M."/>
            <person name="Salamov A."/>
            <person name="Wisecaver J."/>
            <person name="Long T.M."/>
            <person name="Aerts A.L."/>
            <person name="Barry K."/>
            <person name="Choi C."/>
            <person name="Clum A."/>
            <person name="Coughlan A.Y."/>
            <person name="Deshpande S."/>
            <person name="Douglass A.P."/>
            <person name="Hanson S.J."/>
            <person name="Klenk H.-P."/>
            <person name="Labutti K."/>
            <person name="Lapidus A."/>
            <person name="Lindquist E."/>
            <person name="Lipzen A."/>
            <person name="Meier-Kolthoff J.P."/>
            <person name="Ohm R.A."/>
            <person name="Otillar R.P."/>
            <person name="Pangilinan J."/>
            <person name="Peng Y."/>
            <person name="Rokas A."/>
            <person name="Rosa C.A."/>
            <person name="Scheuner C."/>
            <person name="Sibirny A.A."/>
            <person name="Slot J.C."/>
            <person name="Stielow J.B."/>
            <person name="Sun H."/>
            <person name="Kurtzman C.P."/>
            <person name="Blackwell M."/>
            <person name="Grigoriev I.V."/>
            <person name="Jeffries T.W."/>
        </authorList>
    </citation>
    <scope>NUCLEOTIDE SEQUENCE [LARGE SCALE GENOMIC DNA]</scope>
    <source>
        <strain evidence="7">NRRL Y-12698</strain>
    </source>
</reference>
<evidence type="ECO:0000313" key="6">
    <source>
        <dbReference type="EMBL" id="ODQ79162.1"/>
    </source>
</evidence>
<dbReference type="EMBL" id="KV454433">
    <property type="protein sequence ID" value="ODQ79162.1"/>
    <property type="molecule type" value="Genomic_DNA"/>
</dbReference>
<dbReference type="GeneID" id="30149705"/>
<evidence type="ECO:0000256" key="1">
    <source>
        <dbReference type="ARBA" id="ARBA00004604"/>
    </source>
</evidence>
<name>A0A1E3QQ14_9ASCO</name>
<dbReference type="GO" id="GO:0000462">
    <property type="term" value="P:maturation of SSU-rRNA from tricistronic rRNA transcript (SSU-rRNA, 5.8S rRNA, LSU-rRNA)"/>
    <property type="evidence" value="ECO:0007669"/>
    <property type="project" value="EnsemblFungi"/>
</dbReference>
<keyword evidence="3" id="KW-0539">Nucleus</keyword>
<dbReference type="PANTHER" id="PTHR18034:SF4">
    <property type="entry name" value="NUCLEOLAR MIF4G DOMAIN-CONTAINING PROTEIN 1"/>
    <property type="match status" value="1"/>
</dbReference>
<protein>
    <recommendedName>
        <fullName evidence="5">MI domain-containing protein</fullName>
    </recommendedName>
</protein>
<feature type="region of interest" description="Disordered" evidence="4">
    <location>
        <begin position="1"/>
        <end position="21"/>
    </location>
</feature>
<organism evidence="6 7">
    <name type="scientific">Babjeviella inositovora NRRL Y-12698</name>
    <dbReference type="NCBI Taxonomy" id="984486"/>
    <lineage>
        <taxon>Eukaryota</taxon>
        <taxon>Fungi</taxon>
        <taxon>Dikarya</taxon>
        <taxon>Ascomycota</taxon>
        <taxon>Saccharomycotina</taxon>
        <taxon>Pichiomycetes</taxon>
        <taxon>Serinales incertae sedis</taxon>
        <taxon>Babjeviella</taxon>
    </lineage>
</organism>
<gene>
    <name evidence="6" type="ORF">BABINDRAFT_38077</name>
</gene>
<dbReference type="InterPro" id="IPR003891">
    <property type="entry name" value="Initiation_fac_eIF4g_MI"/>
</dbReference>
<dbReference type="SMART" id="SM00544">
    <property type="entry name" value="MA3"/>
    <property type="match status" value="1"/>
</dbReference>
<dbReference type="InterPro" id="IPR003890">
    <property type="entry name" value="MIF4G-like_typ-3"/>
</dbReference>
<keyword evidence="7" id="KW-1185">Reference proteome</keyword>
<evidence type="ECO:0000256" key="4">
    <source>
        <dbReference type="SAM" id="MobiDB-lite"/>
    </source>
</evidence>
<dbReference type="Pfam" id="PF02847">
    <property type="entry name" value="MA3"/>
    <property type="match status" value="1"/>
</dbReference>
<dbReference type="GO" id="GO:0006972">
    <property type="term" value="P:hyperosmotic response"/>
    <property type="evidence" value="ECO:0007669"/>
    <property type="project" value="EnsemblFungi"/>
</dbReference>
<dbReference type="GO" id="GO:0032040">
    <property type="term" value="C:small-subunit processome"/>
    <property type="evidence" value="ECO:0007669"/>
    <property type="project" value="EnsemblFungi"/>
</dbReference>
<feature type="region of interest" description="Disordered" evidence="4">
    <location>
        <begin position="76"/>
        <end position="167"/>
    </location>
</feature>
<dbReference type="PROSITE" id="PS51366">
    <property type="entry name" value="MI"/>
    <property type="match status" value="1"/>
</dbReference>
<evidence type="ECO:0000259" key="5">
    <source>
        <dbReference type="PROSITE" id="PS51366"/>
    </source>
</evidence>
<dbReference type="GO" id="GO:0097078">
    <property type="term" value="C:FAL1-SGD1 complex"/>
    <property type="evidence" value="ECO:0007669"/>
    <property type="project" value="EnsemblFungi"/>
</dbReference>
<dbReference type="OrthoDB" id="361797at2759"/>
<dbReference type="Gene3D" id="1.25.40.180">
    <property type="match status" value="1"/>
</dbReference>
<evidence type="ECO:0000313" key="7">
    <source>
        <dbReference type="Proteomes" id="UP000094336"/>
    </source>
</evidence>
<feature type="compositionally biased region" description="Acidic residues" evidence="4">
    <location>
        <begin position="104"/>
        <end position="140"/>
    </location>
</feature>
<dbReference type="RefSeq" id="XP_018984490.1">
    <property type="nucleotide sequence ID" value="XM_019131852.1"/>
</dbReference>
<dbReference type="InterPro" id="IPR016024">
    <property type="entry name" value="ARM-type_fold"/>
</dbReference>
<proteinExistence type="inferred from homology"/>
<dbReference type="STRING" id="984486.A0A1E3QQ14"/>
<dbReference type="PANTHER" id="PTHR18034">
    <property type="entry name" value="CELL CYCLE CONTROL PROTEIN CWF22-RELATED"/>
    <property type="match status" value="1"/>
</dbReference>
<comment type="similarity">
    <text evidence="2">Belongs to the CWC22 family.</text>
</comment>
<dbReference type="InterPro" id="IPR050781">
    <property type="entry name" value="CWC22_splicing_factor"/>
</dbReference>
<dbReference type="SMART" id="SM00543">
    <property type="entry name" value="MIF4G"/>
    <property type="match status" value="1"/>
</dbReference>
<dbReference type="GO" id="GO:0003723">
    <property type="term" value="F:RNA binding"/>
    <property type="evidence" value="ECO:0007669"/>
    <property type="project" value="InterPro"/>
</dbReference>
<dbReference type="AlphaFoldDB" id="A0A1E3QQ14"/>
<accession>A0A1E3QQ14</accession>
<dbReference type="Pfam" id="PF02854">
    <property type="entry name" value="MIF4G"/>
    <property type="match status" value="1"/>
</dbReference>
<evidence type="ECO:0000256" key="2">
    <source>
        <dbReference type="ARBA" id="ARBA00006856"/>
    </source>
</evidence>
<evidence type="ECO:0000256" key="3">
    <source>
        <dbReference type="ARBA" id="ARBA00023242"/>
    </source>
</evidence>
<comment type="subcellular location">
    <subcellularLocation>
        <location evidence="1">Nucleus</location>
        <location evidence="1">Nucleolus</location>
    </subcellularLocation>
</comment>
<dbReference type="SUPFAM" id="SSF48371">
    <property type="entry name" value="ARM repeat"/>
    <property type="match status" value="1"/>
</dbReference>
<feature type="compositionally biased region" description="Acidic residues" evidence="4">
    <location>
        <begin position="1"/>
        <end position="17"/>
    </location>
</feature>